<organism evidence="3 4">
    <name type="scientific">Cimex lectularius</name>
    <name type="common">Bed bug</name>
    <name type="synonym">Acanthia lectularia</name>
    <dbReference type="NCBI Taxonomy" id="79782"/>
    <lineage>
        <taxon>Eukaryota</taxon>
        <taxon>Metazoa</taxon>
        <taxon>Ecdysozoa</taxon>
        <taxon>Arthropoda</taxon>
        <taxon>Hexapoda</taxon>
        <taxon>Insecta</taxon>
        <taxon>Pterygota</taxon>
        <taxon>Neoptera</taxon>
        <taxon>Paraneoptera</taxon>
        <taxon>Hemiptera</taxon>
        <taxon>Heteroptera</taxon>
        <taxon>Panheteroptera</taxon>
        <taxon>Cimicomorpha</taxon>
        <taxon>Cimicidae</taxon>
        <taxon>Cimex</taxon>
    </lineage>
</organism>
<dbReference type="Proteomes" id="UP000494040">
    <property type="component" value="Unassembled WGS sequence"/>
</dbReference>
<accession>A0A8I6RB68</accession>
<name>A0A8I6RB68_CIMLE</name>
<protein>
    <recommendedName>
        <fullName evidence="2">Homologous recombination OB-fold protein OB-fold domain-containing protein</fullName>
    </recommendedName>
</protein>
<dbReference type="PANTHER" id="PTHR14523">
    <property type="entry name" value="UNCHARACTERIZED PROTEIN C17ORF53 HOMOLOG"/>
    <property type="match status" value="1"/>
</dbReference>
<keyword evidence="4" id="KW-1185">Reference proteome</keyword>
<dbReference type="PANTHER" id="PTHR14523:SF1">
    <property type="entry name" value="HOMOLOGOUS RECOMBINATION OB-FOLD PROTEIN"/>
    <property type="match status" value="1"/>
</dbReference>
<dbReference type="Pfam" id="PF15072">
    <property type="entry name" value="HROB"/>
    <property type="match status" value="1"/>
</dbReference>
<dbReference type="GeneID" id="106662373"/>
<dbReference type="EnsemblMetazoa" id="XM_014386432.2">
    <property type="protein sequence ID" value="XP_014241918.1"/>
    <property type="gene ID" value="LOC106662373"/>
</dbReference>
<sequence length="509" mass="56860">MFKIDDIDFDIDFDEDLDEESFKGASVANKAESSKNNPCDSENKLNSTSQVSPVCNESSSIFKLPTQKSEISPTSLKINSVPIKPFTPKKPSFLNVNRHNTTPDKLNNSYISLDAAGPSTSTQYSPLRRSTSEGKLVNDNAVKSNLMIDRQNANSIRPKFDVLPSTSKDDKVAFLSNSLIKHNELKCVPNKDNSSHAGKISLDLLCEKKLCQPTYRQTDKIVRQRKFPGPAGLLPQRISNTSLIATEDFLNELENETNNREYEEKEVLSQQTGSFFENSDSWLALLEDLGPCGSQLMGSLNLSLFPKVLKRNLRGCKIPFLAVMVMNVDCTLQDPFLQLKDTSGEIPAILHRDVWDSWNSEICPGSVLVLRNVGVISAGVLIRRCILNITENNITAIYYSKPEHKKVQLKMLSHLPTVDESLEILQEWKKIMENVPTTPIRRPGVNSNTVPLFNHFPLDNFGEPPEKKICSSLPPQGKVVNPNPFKLGDNALVDSFLEGLDTNELFCDF</sequence>
<dbReference type="KEGG" id="clec:106662373"/>
<dbReference type="InterPro" id="IPR028045">
    <property type="entry name" value="HROB"/>
</dbReference>
<dbReference type="RefSeq" id="XP_014241918.1">
    <property type="nucleotide sequence ID" value="XM_014386432.2"/>
</dbReference>
<dbReference type="AlphaFoldDB" id="A0A8I6RB68"/>
<proteinExistence type="predicted"/>
<feature type="domain" description="Homologous recombination OB-fold protein OB-fold" evidence="2">
    <location>
        <begin position="317"/>
        <end position="400"/>
    </location>
</feature>
<evidence type="ECO:0000313" key="4">
    <source>
        <dbReference type="Proteomes" id="UP000494040"/>
    </source>
</evidence>
<dbReference type="InterPro" id="IPR058570">
    <property type="entry name" value="HROB_OB"/>
</dbReference>
<evidence type="ECO:0000313" key="3">
    <source>
        <dbReference type="EnsemblMetazoa" id="XP_014241918.1"/>
    </source>
</evidence>
<evidence type="ECO:0000259" key="2">
    <source>
        <dbReference type="Pfam" id="PF15072"/>
    </source>
</evidence>
<dbReference type="GO" id="GO:0000725">
    <property type="term" value="P:recombinational repair"/>
    <property type="evidence" value="ECO:0007669"/>
    <property type="project" value="InterPro"/>
</dbReference>
<feature type="region of interest" description="Disordered" evidence="1">
    <location>
        <begin position="22"/>
        <end position="52"/>
    </location>
</feature>
<evidence type="ECO:0000256" key="1">
    <source>
        <dbReference type="SAM" id="MobiDB-lite"/>
    </source>
</evidence>
<reference evidence="3" key="1">
    <citation type="submission" date="2022-01" db="UniProtKB">
        <authorList>
            <consortium name="EnsemblMetazoa"/>
        </authorList>
    </citation>
    <scope>IDENTIFICATION</scope>
</reference>
<dbReference type="OrthoDB" id="21443at2759"/>
<feature type="compositionally biased region" description="Polar residues" evidence="1">
    <location>
        <begin position="34"/>
        <end position="52"/>
    </location>
</feature>